<evidence type="ECO:0000313" key="3">
    <source>
        <dbReference type="Proteomes" id="UP001203687"/>
    </source>
</evidence>
<feature type="region of interest" description="Disordered" evidence="1">
    <location>
        <begin position="189"/>
        <end position="210"/>
    </location>
</feature>
<organism evidence="2 3">
    <name type="scientific">Psychroserpens algicola</name>
    <dbReference type="NCBI Taxonomy" id="1719034"/>
    <lineage>
        <taxon>Bacteria</taxon>
        <taxon>Pseudomonadati</taxon>
        <taxon>Bacteroidota</taxon>
        <taxon>Flavobacteriia</taxon>
        <taxon>Flavobacteriales</taxon>
        <taxon>Flavobacteriaceae</taxon>
        <taxon>Psychroserpens</taxon>
    </lineage>
</organism>
<dbReference type="RefSeq" id="WP_248412928.1">
    <property type="nucleotide sequence ID" value="NZ_JALPQF010000008.1"/>
</dbReference>
<evidence type="ECO:0008006" key="4">
    <source>
        <dbReference type="Google" id="ProtNLM"/>
    </source>
</evidence>
<evidence type="ECO:0000256" key="1">
    <source>
        <dbReference type="SAM" id="MobiDB-lite"/>
    </source>
</evidence>
<proteinExistence type="predicted"/>
<gene>
    <name evidence="2" type="ORF">MUY34_09785</name>
</gene>
<name>A0ABT0H967_9FLAO</name>
<dbReference type="PROSITE" id="PS51257">
    <property type="entry name" value="PROKAR_LIPOPROTEIN"/>
    <property type="match status" value="1"/>
</dbReference>
<feature type="compositionally biased region" description="Basic and acidic residues" evidence="1">
    <location>
        <begin position="198"/>
        <end position="210"/>
    </location>
</feature>
<comment type="caution">
    <text evidence="2">The sequence shown here is derived from an EMBL/GenBank/DDBJ whole genome shotgun (WGS) entry which is preliminary data.</text>
</comment>
<sequence>MYRLFSLVTLLLVLSCGDNNNTYSESNEDKNEGFIENAYSEEELLELEKDAIVAFYNNIGFEIIGLILKDRVYETNPEKSPLLKGVALDDYPSRLTDSIYEKKVKLYSERLIEIRNGFIDSIVNETILSDFENSKVVLLQSPFFNDTIIGKDPNGLTREDEPEYMSLVDIINKKADEVSTRLSEIKDQSKIESNAIEESSKEKQDIANEKKETKENSMLWMSLLGASVLLNVVQFILFRNKTKNIEDYPNDNETEYFEENSKEYERGSQQKFATSIPAKLKSTRVEKIVDEAYDKMRQLLSDKYHQDCVKLISNEWDSFRLKGLNSLKSKSFKDRLEVEKSIKSIIDHHQSILERELEMCIPKSKAETDIENTVKRDNFNEVANIELLSEDEINSIIQQMKQATLFGLSVTMNKHQLVAKIDELEENIIETLQNKIKDGLVYYFPFTDVNGSLDDKKKTKVIERDSAIKLSINNEDMSKATFTLLYEEDDMMQAGIMSYDSFLIPICELKSEDFNSTGTRIEQTGNDGTMELVDGYWKVKNKLPIKVI</sequence>
<reference evidence="2" key="1">
    <citation type="submission" date="2022-04" db="EMBL/GenBank/DDBJ databases">
        <authorList>
            <person name="Ren T."/>
        </authorList>
    </citation>
    <scope>NUCLEOTIDE SEQUENCE</scope>
    <source>
        <strain evidence="2">F63249</strain>
    </source>
</reference>
<dbReference type="Proteomes" id="UP001203687">
    <property type="component" value="Unassembled WGS sequence"/>
</dbReference>
<keyword evidence="3" id="KW-1185">Reference proteome</keyword>
<protein>
    <recommendedName>
        <fullName evidence="4">Rho termination factor N-terminal domain-containing protein</fullName>
    </recommendedName>
</protein>
<dbReference type="EMBL" id="JALPQF010000008">
    <property type="protein sequence ID" value="MCK8480914.1"/>
    <property type="molecule type" value="Genomic_DNA"/>
</dbReference>
<evidence type="ECO:0000313" key="2">
    <source>
        <dbReference type="EMBL" id="MCK8480914.1"/>
    </source>
</evidence>
<accession>A0ABT0H967</accession>